<dbReference type="OrthoDB" id="157531at2157"/>
<dbReference type="InterPro" id="IPR055955">
    <property type="entry name" value="DUF7533"/>
</dbReference>
<dbReference type="EMBL" id="CP026309">
    <property type="protein sequence ID" value="AUV80554.1"/>
    <property type="molecule type" value="Genomic_DNA"/>
</dbReference>
<reference evidence="2 3" key="1">
    <citation type="submission" date="2018-01" db="EMBL/GenBank/DDBJ databases">
        <title>Complete genome sequence of Salinigranum rubrum GX10T, an extremely halophilic archaeon isolated from a marine solar saltern.</title>
        <authorList>
            <person name="Han S."/>
        </authorList>
    </citation>
    <scope>NUCLEOTIDE SEQUENCE [LARGE SCALE GENOMIC DNA]</scope>
    <source>
        <strain evidence="2 3">GX10</strain>
    </source>
</reference>
<evidence type="ECO:0000256" key="1">
    <source>
        <dbReference type="SAM" id="Phobius"/>
    </source>
</evidence>
<dbReference type="AlphaFoldDB" id="A0A2I8VFA8"/>
<name>A0A2I8VFA8_9EURY</name>
<organism evidence="2 3">
    <name type="scientific">Salinigranum rubrum</name>
    <dbReference type="NCBI Taxonomy" id="755307"/>
    <lineage>
        <taxon>Archaea</taxon>
        <taxon>Methanobacteriati</taxon>
        <taxon>Methanobacteriota</taxon>
        <taxon>Stenosarchaea group</taxon>
        <taxon>Halobacteria</taxon>
        <taxon>Halobacteriales</taxon>
        <taxon>Haloferacaceae</taxon>
        <taxon>Salinigranum</taxon>
    </lineage>
</organism>
<keyword evidence="1" id="KW-0472">Membrane</keyword>
<feature type="transmembrane region" description="Helical" evidence="1">
    <location>
        <begin position="34"/>
        <end position="50"/>
    </location>
</feature>
<accession>A0A2I8VFA8</accession>
<dbReference type="KEGG" id="srub:C2R22_01830"/>
<dbReference type="GeneID" id="35590789"/>
<proteinExistence type="predicted"/>
<dbReference type="Proteomes" id="UP000236584">
    <property type="component" value="Chromosome"/>
</dbReference>
<keyword evidence="3" id="KW-1185">Reference proteome</keyword>
<keyword evidence="1" id="KW-1133">Transmembrane helix</keyword>
<gene>
    <name evidence="2" type="ORF">C2R22_01830</name>
</gene>
<dbReference type="RefSeq" id="WP_103424062.1">
    <property type="nucleotide sequence ID" value="NZ_CP026309.1"/>
</dbReference>
<keyword evidence="1" id="KW-0812">Transmembrane</keyword>
<protein>
    <submittedName>
        <fullName evidence="2">Uncharacterized protein</fullName>
    </submittedName>
</protein>
<dbReference type="Pfam" id="PF24377">
    <property type="entry name" value="DUF7533"/>
    <property type="match status" value="1"/>
</dbReference>
<sequence>MALGISESIQLAASLVFAIPLGIFGVDTLLRGDTFLGGVALVVAVLMVLLPRMLTTPTDIPAAAAEKAVGKAVKMPDDEENQD</sequence>
<evidence type="ECO:0000313" key="3">
    <source>
        <dbReference type="Proteomes" id="UP000236584"/>
    </source>
</evidence>
<evidence type="ECO:0000313" key="2">
    <source>
        <dbReference type="EMBL" id="AUV80554.1"/>
    </source>
</evidence>